<feature type="domain" description="4'-phosphopantetheinyl transferase" evidence="2">
    <location>
        <begin position="103"/>
        <end position="201"/>
    </location>
</feature>
<dbReference type="EMBL" id="VEVQ02000008">
    <property type="protein sequence ID" value="NHN26624.1"/>
    <property type="molecule type" value="Genomic_DNA"/>
</dbReference>
<dbReference type="InterPro" id="IPR037143">
    <property type="entry name" value="4-PPantetheinyl_Trfase_dom_sf"/>
</dbReference>
<dbReference type="Proteomes" id="UP000817854">
    <property type="component" value="Unassembled WGS sequence"/>
</dbReference>
<dbReference type="SUPFAM" id="SSF56214">
    <property type="entry name" value="4'-phosphopantetheinyl transferase"/>
    <property type="match status" value="2"/>
</dbReference>
<accession>A0ABX0IRZ8</accession>
<evidence type="ECO:0000259" key="2">
    <source>
        <dbReference type="Pfam" id="PF01648"/>
    </source>
</evidence>
<evidence type="ECO:0000313" key="3">
    <source>
        <dbReference type="EMBL" id="NHN26624.1"/>
    </source>
</evidence>
<dbReference type="InterPro" id="IPR008278">
    <property type="entry name" value="4-PPantetheinyl_Trfase_dom"/>
</dbReference>
<sequence length="209" mass="24743">MPFYKEIIINDTTSIYLWKIEEDFNTFFRQVQLKDTSLTRLECMKSESHQNGFLAVRMLLQYLQYSDFDLYYDDFGKPHLKDGKHISISHSQDFSAILISNTPMGIDLEILKDKIVTIAPRFMDASHLENLEQDNKIKKATVIWGIKESIFKIKNERGISFPKHIFEKPFHLNDKRGFAQLRFNNLIEEYCFQFEFVDNYALVCAFQNK</sequence>
<gene>
    <name evidence="3" type="ORF">FIA58_013140</name>
</gene>
<protein>
    <submittedName>
        <fullName evidence="3">4'-phosphopantetheinyl transferase superfamily protein</fullName>
    </submittedName>
</protein>
<reference evidence="3 4" key="2">
    <citation type="submission" date="2020-02" db="EMBL/GenBank/DDBJ databases">
        <title>Flavobacterium profundi sp. nov., isolated from a deep-sea seamount.</title>
        <authorList>
            <person name="Zhang D.-C."/>
        </authorList>
    </citation>
    <scope>NUCLEOTIDE SEQUENCE [LARGE SCALE GENOMIC DNA]</scope>
    <source>
        <strain evidence="3 4">EC11</strain>
    </source>
</reference>
<comment type="caution">
    <text evidence="3">The sequence shown here is derived from an EMBL/GenBank/DDBJ whole genome shotgun (WGS) entry which is preliminary data.</text>
</comment>
<evidence type="ECO:0000256" key="1">
    <source>
        <dbReference type="ARBA" id="ARBA00022679"/>
    </source>
</evidence>
<dbReference type="RefSeq" id="WP_140962941.1">
    <property type="nucleotide sequence ID" value="NZ_VEVQ02000008.1"/>
</dbReference>
<name>A0ABX0IRZ8_9FLAO</name>
<organism evidence="3 4">
    <name type="scientific">Flavobacterium jejuense</name>
    <dbReference type="NCBI Taxonomy" id="1544455"/>
    <lineage>
        <taxon>Bacteria</taxon>
        <taxon>Pseudomonadati</taxon>
        <taxon>Bacteroidota</taxon>
        <taxon>Flavobacteriia</taxon>
        <taxon>Flavobacteriales</taxon>
        <taxon>Flavobacteriaceae</taxon>
        <taxon>Flavobacterium</taxon>
    </lineage>
</organism>
<dbReference type="Gene3D" id="3.90.470.20">
    <property type="entry name" value="4'-phosphopantetheinyl transferase domain"/>
    <property type="match status" value="2"/>
</dbReference>
<keyword evidence="1 3" id="KW-0808">Transferase</keyword>
<keyword evidence="4" id="KW-1185">Reference proteome</keyword>
<dbReference type="GO" id="GO:0016740">
    <property type="term" value="F:transferase activity"/>
    <property type="evidence" value="ECO:0007669"/>
    <property type="project" value="UniProtKB-KW"/>
</dbReference>
<proteinExistence type="predicted"/>
<dbReference type="Pfam" id="PF01648">
    <property type="entry name" value="ACPS"/>
    <property type="match status" value="1"/>
</dbReference>
<reference evidence="4" key="1">
    <citation type="submission" date="2019-05" db="EMBL/GenBank/DDBJ databases">
        <title>Flavobacterium profundi sp. nov., isolated from a deep-sea seamount.</title>
        <authorList>
            <person name="Zhang D.-C."/>
        </authorList>
    </citation>
    <scope>NUCLEOTIDE SEQUENCE [LARGE SCALE GENOMIC DNA]</scope>
    <source>
        <strain evidence="4">EC11</strain>
    </source>
</reference>
<evidence type="ECO:0000313" key="4">
    <source>
        <dbReference type="Proteomes" id="UP000817854"/>
    </source>
</evidence>